<keyword evidence="3" id="KW-0597">Phosphoprotein</keyword>
<dbReference type="Pfam" id="PF07714">
    <property type="entry name" value="PK_Tyr_Ser-Thr"/>
    <property type="match status" value="1"/>
</dbReference>
<dbReference type="InParanoid" id="A0A5E4ER07"/>
<organism evidence="16 17">
    <name type="scientific">Prunus dulcis</name>
    <name type="common">Almond</name>
    <name type="synonym">Amygdalus dulcis</name>
    <dbReference type="NCBI Taxonomy" id="3755"/>
    <lineage>
        <taxon>Eukaryota</taxon>
        <taxon>Viridiplantae</taxon>
        <taxon>Streptophyta</taxon>
        <taxon>Embryophyta</taxon>
        <taxon>Tracheophyta</taxon>
        <taxon>Spermatophyta</taxon>
        <taxon>Magnoliopsida</taxon>
        <taxon>eudicotyledons</taxon>
        <taxon>Gunneridae</taxon>
        <taxon>Pentapetalae</taxon>
        <taxon>rosids</taxon>
        <taxon>fabids</taxon>
        <taxon>Rosales</taxon>
        <taxon>Rosaceae</taxon>
        <taxon>Amygdaloideae</taxon>
        <taxon>Amygdaleae</taxon>
        <taxon>Prunus</taxon>
    </lineage>
</organism>
<keyword evidence="7 13" id="KW-0547">Nucleotide-binding</keyword>
<keyword evidence="6 14" id="KW-0732">Signal</keyword>
<evidence type="ECO:0000313" key="16">
    <source>
        <dbReference type="EMBL" id="VVA17530.1"/>
    </source>
</evidence>
<dbReference type="Pfam" id="PF12819">
    <property type="entry name" value="Malectin_like"/>
    <property type="match status" value="1"/>
</dbReference>
<feature type="signal peptide" evidence="14">
    <location>
        <begin position="1"/>
        <end position="24"/>
    </location>
</feature>
<dbReference type="InterPro" id="IPR000719">
    <property type="entry name" value="Prot_kinase_dom"/>
</dbReference>
<dbReference type="PANTHER" id="PTHR45631:SF190">
    <property type="entry name" value="PROTEIN KINASE DOMAIN-CONTAINING PROTEIN"/>
    <property type="match status" value="1"/>
</dbReference>
<keyword evidence="4" id="KW-0808">Transferase</keyword>
<dbReference type="Gramene" id="VVA17530">
    <property type="protein sequence ID" value="VVA17530"/>
    <property type="gene ID" value="Prudul26B012658"/>
</dbReference>
<evidence type="ECO:0000256" key="9">
    <source>
        <dbReference type="ARBA" id="ARBA00022840"/>
    </source>
</evidence>
<dbReference type="PROSITE" id="PS00108">
    <property type="entry name" value="PROTEIN_KINASE_ST"/>
    <property type="match status" value="1"/>
</dbReference>
<dbReference type="FunFam" id="1.10.510.10:FF:000146">
    <property type="entry name" value="LRR receptor-like serine/threonine-protein kinase IOS1"/>
    <property type="match status" value="1"/>
</dbReference>
<dbReference type="InterPro" id="IPR017441">
    <property type="entry name" value="Protein_kinase_ATP_BS"/>
</dbReference>
<dbReference type="SUPFAM" id="SSF56112">
    <property type="entry name" value="Protein kinase-like (PK-like)"/>
    <property type="match status" value="1"/>
</dbReference>
<protein>
    <submittedName>
        <fullName evidence="16">PREDICTED: probable LRR receptor</fullName>
    </submittedName>
</protein>
<dbReference type="Gene3D" id="3.80.10.10">
    <property type="entry name" value="Ribonuclease Inhibitor"/>
    <property type="match status" value="1"/>
</dbReference>
<dbReference type="GO" id="GO:0005524">
    <property type="term" value="F:ATP binding"/>
    <property type="evidence" value="ECO:0007669"/>
    <property type="project" value="UniProtKB-UniRule"/>
</dbReference>
<evidence type="ECO:0000313" key="17">
    <source>
        <dbReference type="Proteomes" id="UP000327085"/>
    </source>
</evidence>
<dbReference type="EMBL" id="CABIKO010000025">
    <property type="protein sequence ID" value="VVA17530.1"/>
    <property type="molecule type" value="Genomic_DNA"/>
</dbReference>
<evidence type="ECO:0000256" key="3">
    <source>
        <dbReference type="ARBA" id="ARBA00022553"/>
    </source>
</evidence>
<dbReference type="OMA" id="HIRINGE"/>
<dbReference type="PROSITE" id="PS00107">
    <property type="entry name" value="PROTEIN_KINASE_ATP"/>
    <property type="match status" value="1"/>
</dbReference>
<reference evidence="17" key="1">
    <citation type="journal article" date="2020" name="Plant J.">
        <title>Transposons played a major role in the diversification between the closely related almond and peach genomes: results from the almond genome sequence.</title>
        <authorList>
            <person name="Alioto T."/>
            <person name="Alexiou K.G."/>
            <person name="Bardil A."/>
            <person name="Barteri F."/>
            <person name="Castanera R."/>
            <person name="Cruz F."/>
            <person name="Dhingra A."/>
            <person name="Duval H."/>
            <person name="Fernandez I Marti A."/>
            <person name="Frias L."/>
            <person name="Galan B."/>
            <person name="Garcia J.L."/>
            <person name="Howad W."/>
            <person name="Gomez-Garrido J."/>
            <person name="Gut M."/>
            <person name="Julca I."/>
            <person name="Morata J."/>
            <person name="Puigdomenech P."/>
            <person name="Ribeca P."/>
            <person name="Rubio Cabetas M.J."/>
            <person name="Vlasova A."/>
            <person name="Wirthensohn M."/>
            <person name="Garcia-Mas J."/>
            <person name="Gabaldon T."/>
            <person name="Casacuberta J.M."/>
            <person name="Arus P."/>
        </authorList>
    </citation>
    <scope>NUCLEOTIDE SEQUENCE [LARGE SCALE GENOMIC DNA]</scope>
    <source>
        <strain evidence="17">cv. Texas</strain>
    </source>
</reference>
<evidence type="ECO:0000256" key="6">
    <source>
        <dbReference type="ARBA" id="ARBA00022729"/>
    </source>
</evidence>
<dbReference type="InterPro" id="IPR024788">
    <property type="entry name" value="Malectin-like_Carb-bd_dom"/>
</dbReference>
<dbReference type="AlphaFoldDB" id="A0A5E4ER07"/>
<keyword evidence="10" id="KW-1133">Transmembrane helix</keyword>
<dbReference type="Gene3D" id="1.10.510.10">
    <property type="entry name" value="Transferase(Phosphotransferase) domain 1"/>
    <property type="match status" value="1"/>
</dbReference>
<name>A0A5E4ER07_PRUDU</name>
<keyword evidence="11" id="KW-0472">Membrane</keyword>
<evidence type="ECO:0000256" key="14">
    <source>
        <dbReference type="SAM" id="SignalP"/>
    </source>
</evidence>
<dbReference type="PROSITE" id="PS50011">
    <property type="entry name" value="PROTEIN_KINASE_DOM"/>
    <property type="match status" value="1"/>
</dbReference>
<dbReference type="InterPro" id="IPR008271">
    <property type="entry name" value="Ser/Thr_kinase_AS"/>
</dbReference>
<evidence type="ECO:0000256" key="10">
    <source>
        <dbReference type="ARBA" id="ARBA00022989"/>
    </source>
</evidence>
<sequence length="843" mass="94741">MSRTVKQFLFTLHLGLSLLLLVHAQDDQSEFISIDCGLQKVTYTETTTKIRYISDASFIDTGESKSVLNEFRDDYQQPYWSLRSFPEGTRNCYNINVTSGIKYLICWNIVGVASFVYGNYDGQEKAPEFEFHLGANLWESIRFENASVVVAHKELIHVPLRSYIHVCLVNTGSGVPFISAIELRPLLNASYPTQVGSLALEMPFDTGQVPTDFEGYRYPFDVHDRFWYAYDLDDWTQLSTSQTIDSGSSNDYQPPPIVMRTAATPRRANASLDFFWLPADDKASYYAYMHFAEVEKLQANQSRLQFITRNWRVFYELFAPDYLYTNTIFSPAALSGGQYNFSIRKAENSTLPPILNAIEIYTLKEFLELETNQEDIDAINIIKSTYKIKKNWQGDPCAPHLLVGRDLSNNNLTGPIPDFLSQLPDLNVINLEKNKLTGSVPVGLIERRKNGFLSLSLCANPNLSGNVSCKKKRNFVIPVVESVAGISILLLSVAALCWGVKRKRQPGAVTDANPIIAPVEATKRQFTYSEILQITNNLKRILGKGGFGTVYHGCLDKTQVAVKMLSPSSVQGLQQFHAEVNLLMRVHHINLTSLVGYCNDENQIGLVYEYMENGNLQAYLSDSTPVVLTWEGRLQIATDAAQGLEYLHYCCSPPMIHRDVKSTNILLNEYFQAKLSDFGLSRNFPVEDGTHILTGVAGTPGYLAPEYNMSNRLNEKSDVYSFGVVLLEIIAGRPAFINTHERIHISKWVGLLLPKGDIYSIVDPRLERRFNVSSVWKAVELAMACVSKNPINRPSMSQVLVELKECLATELARTKQNGNHTEIGNSIEMMSQNSIAMLRPSFG</sequence>
<dbReference type="InterPro" id="IPR032675">
    <property type="entry name" value="LRR_dom_sf"/>
</dbReference>
<keyword evidence="8" id="KW-0418">Kinase</keyword>
<dbReference type="CDD" id="cd14066">
    <property type="entry name" value="STKc_IRAK"/>
    <property type="match status" value="1"/>
</dbReference>
<dbReference type="FunFam" id="3.30.200.20:FF:000394">
    <property type="entry name" value="Leucine-rich repeat receptor-like protein kinase"/>
    <property type="match status" value="1"/>
</dbReference>
<comment type="subcellular location">
    <subcellularLocation>
        <location evidence="1">Membrane</location>
        <topology evidence="1">Single-pass membrane protein</topology>
    </subcellularLocation>
</comment>
<feature type="chain" id="PRO_5022751868" evidence="14">
    <location>
        <begin position="25"/>
        <end position="843"/>
    </location>
</feature>
<dbReference type="GO" id="GO:0016020">
    <property type="term" value="C:membrane"/>
    <property type="evidence" value="ECO:0007669"/>
    <property type="project" value="UniProtKB-SubCell"/>
</dbReference>
<accession>A0A5E4ER07</accession>
<feature type="binding site" evidence="13">
    <location>
        <position position="563"/>
    </location>
    <ligand>
        <name>ATP</name>
        <dbReference type="ChEBI" id="CHEBI:30616"/>
    </ligand>
</feature>
<dbReference type="GO" id="GO:0004674">
    <property type="term" value="F:protein serine/threonine kinase activity"/>
    <property type="evidence" value="ECO:0007669"/>
    <property type="project" value="UniProtKB-KW"/>
</dbReference>
<keyword evidence="2" id="KW-0723">Serine/threonine-protein kinase</keyword>
<dbReference type="SMART" id="SM00220">
    <property type="entry name" value="S_TKc"/>
    <property type="match status" value="1"/>
</dbReference>
<evidence type="ECO:0000256" key="1">
    <source>
        <dbReference type="ARBA" id="ARBA00004167"/>
    </source>
</evidence>
<evidence type="ECO:0000256" key="4">
    <source>
        <dbReference type="ARBA" id="ARBA00022679"/>
    </source>
</evidence>
<keyword evidence="5" id="KW-0812">Transmembrane</keyword>
<dbReference type="InterPro" id="IPR011009">
    <property type="entry name" value="Kinase-like_dom_sf"/>
</dbReference>
<dbReference type="SUPFAM" id="SSF52058">
    <property type="entry name" value="L domain-like"/>
    <property type="match status" value="1"/>
</dbReference>
<dbReference type="InterPro" id="IPR001245">
    <property type="entry name" value="Ser-Thr/Tyr_kinase_cat_dom"/>
</dbReference>
<dbReference type="FunCoup" id="A0A5E4ER07">
    <property type="interactions" value="216"/>
</dbReference>
<evidence type="ECO:0000256" key="13">
    <source>
        <dbReference type="PROSITE-ProRule" id="PRU10141"/>
    </source>
</evidence>
<gene>
    <name evidence="16" type="ORF">ALMOND_2B012658</name>
</gene>
<evidence type="ECO:0000256" key="11">
    <source>
        <dbReference type="ARBA" id="ARBA00023136"/>
    </source>
</evidence>
<evidence type="ECO:0000256" key="12">
    <source>
        <dbReference type="ARBA" id="ARBA00023170"/>
    </source>
</evidence>
<proteinExistence type="predicted"/>
<evidence type="ECO:0000256" key="8">
    <source>
        <dbReference type="ARBA" id="ARBA00022777"/>
    </source>
</evidence>
<evidence type="ECO:0000256" key="7">
    <source>
        <dbReference type="ARBA" id="ARBA00022741"/>
    </source>
</evidence>
<evidence type="ECO:0000256" key="5">
    <source>
        <dbReference type="ARBA" id="ARBA00022692"/>
    </source>
</evidence>
<evidence type="ECO:0000259" key="15">
    <source>
        <dbReference type="PROSITE" id="PS50011"/>
    </source>
</evidence>
<keyword evidence="9 13" id="KW-0067">ATP-binding</keyword>
<dbReference type="Proteomes" id="UP000327085">
    <property type="component" value="Chromosome 3"/>
</dbReference>
<evidence type="ECO:0000256" key="2">
    <source>
        <dbReference type="ARBA" id="ARBA00022527"/>
    </source>
</evidence>
<keyword evidence="12 16" id="KW-0675">Receptor</keyword>
<dbReference type="Gene3D" id="3.30.200.20">
    <property type="entry name" value="Phosphorylase Kinase, domain 1"/>
    <property type="match status" value="1"/>
</dbReference>
<feature type="domain" description="Protein kinase" evidence="15">
    <location>
        <begin position="536"/>
        <end position="807"/>
    </location>
</feature>
<dbReference type="PANTHER" id="PTHR45631">
    <property type="entry name" value="OS07G0107800 PROTEIN-RELATED"/>
    <property type="match status" value="1"/>
</dbReference>